<evidence type="ECO:0000313" key="1">
    <source>
        <dbReference type="EMBL" id="QHT31884.1"/>
    </source>
</evidence>
<protein>
    <submittedName>
        <fullName evidence="1">Uncharacterized protein</fullName>
    </submittedName>
</protein>
<name>A0A6C0ERR8_9ZZZZ</name>
<reference evidence="1" key="1">
    <citation type="journal article" date="2020" name="Nature">
        <title>Giant virus diversity and host interactions through global metagenomics.</title>
        <authorList>
            <person name="Schulz F."/>
            <person name="Roux S."/>
            <person name="Paez-Espino D."/>
            <person name="Jungbluth S."/>
            <person name="Walsh D.A."/>
            <person name="Denef V.J."/>
            <person name="McMahon K.D."/>
            <person name="Konstantinidis K.T."/>
            <person name="Eloe-Fadrosh E.A."/>
            <person name="Kyrpides N.C."/>
            <person name="Woyke T."/>
        </authorList>
    </citation>
    <scope>NUCLEOTIDE SEQUENCE</scope>
    <source>
        <strain evidence="1">GVMAG-M-3300009155-48</strain>
    </source>
</reference>
<proteinExistence type="predicted"/>
<sequence length="98" mass="11682">MGIYDNGSIFGIRIYNFDDDDFANILFEKTYNNIMNDEEKKEAYLFYTELHNKNKIHFAHYTECSSTYGEGLFFMWYPLPLNVFLEKFGICETQSLDK</sequence>
<dbReference type="EMBL" id="MN738926">
    <property type="protein sequence ID" value="QHT31884.1"/>
    <property type="molecule type" value="Genomic_DNA"/>
</dbReference>
<organism evidence="1">
    <name type="scientific">viral metagenome</name>
    <dbReference type="NCBI Taxonomy" id="1070528"/>
    <lineage>
        <taxon>unclassified sequences</taxon>
        <taxon>metagenomes</taxon>
        <taxon>organismal metagenomes</taxon>
    </lineage>
</organism>
<accession>A0A6C0ERR8</accession>
<dbReference type="AlphaFoldDB" id="A0A6C0ERR8"/>